<name>A0A0D3I026_EMIH1</name>
<evidence type="ECO:0000313" key="3">
    <source>
        <dbReference type="Proteomes" id="UP000013827"/>
    </source>
</evidence>
<organism evidence="2 3">
    <name type="scientific">Emiliania huxleyi (strain CCMP1516)</name>
    <dbReference type="NCBI Taxonomy" id="280463"/>
    <lineage>
        <taxon>Eukaryota</taxon>
        <taxon>Haptista</taxon>
        <taxon>Haptophyta</taxon>
        <taxon>Prymnesiophyceae</taxon>
        <taxon>Isochrysidales</taxon>
        <taxon>Noelaerhabdaceae</taxon>
        <taxon>Emiliania</taxon>
    </lineage>
</organism>
<protein>
    <submittedName>
        <fullName evidence="2">Uncharacterized protein</fullName>
    </submittedName>
</protein>
<dbReference type="KEGG" id="ehx:EMIHUDRAFT_372552"/>
<reference evidence="3" key="1">
    <citation type="journal article" date="2013" name="Nature">
        <title>Pan genome of the phytoplankton Emiliania underpins its global distribution.</title>
        <authorList>
            <person name="Read B.A."/>
            <person name="Kegel J."/>
            <person name="Klute M.J."/>
            <person name="Kuo A."/>
            <person name="Lefebvre S.C."/>
            <person name="Maumus F."/>
            <person name="Mayer C."/>
            <person name="Miller J."/>
            <person name="Monier A."/>
            <person name="Salamov A."/>
            <person name="Young J."/>
            <person name="Aguilar M."/>
            <person name="Claverie J.M."/>
            <person name="Frickenhaus S."/>
            <person name="Gonzalez K."/>
            <person name="Herman E.K."/>
            <person name="Lin Y.C."/>
            <person name="Napier J."/>
            <person name="Ogata H."/>
            <person name="Sarno A.F."/>
            <person name="Shmutz J."/>
            <person name="Schroeder D."/>
            <person name="de Vargas C."/>
            <person name="Verret F."/>
            <person name="von Dassow P."/>
            <person name="Valentin K."/>
            <person name="Van de Peer Y."/>
            <person name="Wheeler G."/>
            <person name="Dacks J.B."/>
            <person name="Delwiche C.F."/>
            <person name="Dyhrman S.T."/>
            <person name="Glockner G."/>
            <person name="John U."/>
            <person name="Richards T."/>
            <person name="Worden A.Z."/>
            <person name="Zhang X."/>
            <person name="Grigoriev I.V."/>
            <person name="Allen A.E."/>
            <person name="Bidle K."/>
            <person name="Borodovsky M."/>
            <person name="Bowler C."/>
            <person name="Brownlee C."/>
            <person name="Cock J.M."/>
            <person name="Elias M."/>
            <person name="Gladyshev V.N."/>
            <person name="Groth M."/>
            <person name="Guda C."/>
            <person name="Hadaegh A."/>
            <person name="Iglesias-Rodriguez M.D."/>
            <person name="Jenkins J."/>
            <person name="Jones B.M."/>
            <person name="Lawson T."/>
            <person name="Leese F."/>
            <person name="Lindquist E."/>
            <person name="Lobanov A."/>
            <person name="Lomsadze A."/>
            <person name="Malik S.B."/>
            <person name="Marsh M.E."/>
            <person name="Mackinder L."/>
            <person name="Mock T."/>
            <person name="Mueller-Roeber B."/>
            <person name="Pagarete A."/>
            <person name="Parker M."/>
            <person name="Probert I."/>
            <person name="Quesneville H."/>
            <person name="Raines C."/>
            <person name="Rensing S.A."/>
            <person name="Riano-Pachon D.M."/>
            <person name="Richier S."/>
            <person name="Rokitta S."/>
            <person name="Shiraiwa Y."/>
            <person name="Soanes D.M."/>
            <person name="van der Giezen M."/>
            <person name="Wahlund T.M."/>
            <person name="Williams B."/>
            <person name="Wilson W."/>
            <person name="Wolfe G."/>
            <person name="Wurch L.L."/>
        </authorList>
    </citation>
    <scope>NUCLEOTIDE SEQUENCE</scope>
</reference>
<proteinExistence type="predicted"/>
<feature type="region of interest" description="Disordered" evidence="1">
    <location>
        <begin position="204"/>
        <end position="225"/>
    </location>
</feature>
<reference evidence="2" key="2">
    <citation type="submission" date="2024-10" db="UniProtKB">
        <authorList>
            <consortium name="EnsemblProtists"/>
        </authorList>
    </citation>
    <scope>IDENTIFICATION</scope>
</reference>
<dbReference type="RefSeq" id="XP_005757040.1">
    <property type="nucleotide sequence ID" value="XM_005756983.1"/>
</dbReference>
<keyword evidence="3" id="KW-1185">Reference proteome</keyword>
<dbReference type="Proteomes" id="UP000013827">
    <property type="component" value="Unassembled WGS sequence"/>
</dbReference>
<evidence type="ECO:0000313" key="2">
    <source>
        <dbReference type="EnsemblProtists" id="EOD04611"/>
    </source>
</evidence>
<dbReference type="PaxDb" id="2903-EOD04611"/>
<dbReference type="GeneID" id="17250759"/>
<evidence type="ECO:0000256" key="1">
    <source>
        <dbReference type="SAM" id="MobiDB-lite"/>
    </source>
</evidence>
<dbReference type="HOGENOM" id="CLU_078095_0_0_1"/>
<dbReference type="AlphaFoldDB" id="A0A0D3I026"/>
<sequence length="225" mass="24541">MASWLDDLGLNELEHIKDGASAFAQELHPINSAEDFISFVVALNLYPPGTPLRAERIAGEMPAGLSAPAVRYLLSKLPIVDRGLPPSFATTRAARPFGSCRTWSTAWRRADKCSSPTVYAEHGRLKGELNGLSCPSCSAWYSMSWQAGALPRGDCILTPLDPAFPELENSLLDRLSAQMVHSHTGFETFCHEWAMRCGELSPGTSAGPIRARRTPRLAAPEARHL</sequence>
<accession>A0A0D3I026</accession>
<dbReference type="EnsemblProtists" id="EOD04611">
    <property type="protein sequence ID" value="EOD04611"/>
    <property type="gene ID" value="EMIHUDRAFT_372552"/>
</dbReference>